<organism evidence="1 2">
    <name type="scientific">Mycolicibacterium peregrinum</name>
    <name type="common">Mycobacterium peregrinum</name>
    <dbReference type="NCBI Taxonomy" id="43304"/>
    <lineage>
        <taxon>Bacteria</taxon>
        <taxon>Bacillati</taxon>
        <taxon>Actinomycetota</taxon>
        <taxon>Actinomycetes</taxon>
        <taxon>Mycobacteriales</taxon>
        <taxon>Mycobacteriaceae</taxon>
        <taxon>Mycolicibacterium</taxon>
    </lineage>
</organism>
<dbReference type="InterPro" id="IPR048000">
    <property type="entry name" value="TnsA-like"/>
</dbReference>
<name>A0A4Z0HWG1_MYCPR</name>
<dbReference type="Proteomes" id="UP000297792">
    <property type="component" value="Unassembled WGS sequence"/>
</dbReference>
<keyword evidence="1" id="KW-0378">Hydrolase</keyword>
<reference evidence="1 2" key="1">
    <citation type="submission" date="2018-12" db="EMBL/GenBank/DDBJ databases">
        <title>Draft genome sequences of Mycolicibacterium peregrinum isolated from a pig with lymphadenitis and from soil on the same Japanese pig farm.</title>
        <authorList>
            <person name="Komatsu T."/>
            <person name="Ohya K."/>
            <person name="Sawai K."/>
            <person name="Odoi J.O."/>
            <person name="Otsu K."/>
            <person name="Ota A."/>
            <person name="Ito T."/>
            <person name="Kawai M."/>
            <person name="Maruyama F."/>
        </authorList>
    </citation>
    <scope>NUCLEOTIDE SEQUENCE [LARGE SCALE GENOMIC DNA]</scope>
    <source>
        <strain evidence="1 2">138</strain>
    </source>
</reference>
<dbReference type="AlphaFoldDB" id="A0A4Z0HWG1"/>
<comment type="caution">
    <text evidence="1">The sequence shown here is derived from an EMBL/GenBank/DDBJ whole genome shotgun (WGS) entry which is preliminary data.</text>
</comment>
<accession>A0A4Z0HWG1</accession>
<evidence type="ECO:0000313" key="2">
    <source>
        <dbReference type="Proteomes" id="UP000297792"/>
    </source>
</evidence>
<keyword evidence="1" id="KW-0255">Endonuclease</keyword>
<keyword evidence="1" id="KW-0540">Nuclease</keyword>
<dbReference type="EMBL" id="RWKA01000001">
    <property type="protein sequence ID" value="TGB47875.1"/>
    <property type="molecule type" value="Genomic_DNA"/>
</dbReference>
<dbReference type="NCBIfam" id="NF033179">
    <property type="entry name" value="TnsA_like_Actin"/>
    <property type="match status" value="1"/>
</dbReference>
<dbReference type="GO" id="GO:0004519">
    <property type="term" value="F:endonuclease activity"/>
    <property type="evidence" value="ECO:0007669"/>
    <property type="project" value="UniProtKB-KW"/>
</dbReference>
<proteinExistence type="predicted"/>
<evidence type="ECO:0000313" key="1">
    <source>
        <dbReference type="EMBL" id="TGB47875.1"/>
    </source>
</evidence>
<protein>
    <submittedName>
        <fullName evidence="1">TnsA-like heteromeric transposase endonuclease subunit</fullName>
    </submittedName>
</protein>
<keyword evidence="2" id="KW-1185">Reference proteome</keyword>
<sequence>MYSAAPWRTFRWYKGQRHYSGWYWAATERDLVIHESRLELAALMTADYAKSVRRIAAQPFMLEVKLNGKTHRHIPDYLFETDDGPVVLDVTRRDRLENPKAQLLFEWTAEVMRMFGWTYGVYTEPDPMQLMNVRFLTGYRRDWLINREIYQCMHDSVDDLVGLSFGQAEQRFAEYPGPLVRSTLFHLLWRHELDVNIGKRFSPNMVLQKPS</sequence>
<gene>
    <name evidence="1" type="ORF">EJD98_02440</name>
</gene>